<feature type="compositionally biased region" description="Low complexity" evidence="1">
    <location>
        <begin position="385"/>
        <end position="394"/>
    </location>
</feature>
<dbReference type="InterPro" id="IPR029055">
    <property type="entry name" value="Ntn_hydrolases_N"/>
</dbReference>
<dbReference type="EMBL" id="JAEHOC010000011">
    <property type="protein sequence ID" value="KAG2437323.1"/>
    <property type="molecule type" value="Genomic_DNA"/>
</dbReference>
<dbReference type="Pfam" id="PF13537">
    <property type="entry name" value="GATase_7"/>
    <property type="match status" value="1"/>
</dbReference>
<organism evidence="3 4">
    <name type="scientific">Chlamydomonas incerta</name>
    <dbReference type="NCBI Taxonomy" id="51695"/>
    <lineage>
        <taxon>Eukaryota</taxon>
        <taxon>Viridiplantae</taxon>
        <taxon>Chlorophyta</taxon>
        <taxon>core chlorophytes</taxon>
        <taxon>Chlorophyceae</taxon>
        <taxon>CS clade</taxon>
        <taxon>Chlamydomonadales</taxon>
        <taxon>Chlamydomonadaceae</taxon>
        <taxon>Chlamydomonas</taxon>
    </lineage>
</organism>
<evidence type="ECO:0000313" key="3">
    <source>
        <dbReference type="EMBL" id="KAG2437323.1"/>
    </source>
</evidence>
<dbReference type="SUPFAM" id="SSF56235">
    <property type="entry name" value="N-terminal nucleophile aminohydrolases (Ntn hydrolases)"/>
    <property type="match status" value="1"/>
</dbReference>
<feature type="compositionally biased region" description="Basic and acidic residues" evidence="1">
    <location>
        <begin position="439"/>
        <end position="455"/>
    </location>
</feature>
<feature type="region of interest" description="Disordered" evidence="1">
    <location>
        <begin position="208"/>
        <end position="265"/>
    </location>
</feature>
<accession>A0A835W4T2</accession>
<dbReference type="Gene3D" id="3.60.20.10">
    <property type="entry name" value="Glutamine Phosphoribosylpyrophosphate, subunit 1, domain 1"/>
    <property type="match status" value="1"/>
</dbReference>
<comment type="caution">
    <text evidence="3">The sequence shown here is derived from an EMBL/GenBank/DDBJ whole genome shotgun (WGS) entry which is preliminary data.</text>
</comment>
<name>A0A835W4T2_CHLIN</name>
<feature type="domain" description="Glutamine amidotransferase type-2" evidence="2">
    <location>
        <begin position="75"/>
        <end position="177"/>
    </location>
</feature>
<dbReference type="Proteomes" id="UP000650467">
    <property type="component" value="Unassembled WGS sequence"/>
</dbReference>
<protein>
    <recommendedName>
        <fullName evidence="2">Glutamine amidotransferase type-2 domain-containing protein</fullName>
    </recommendedName>
</protein>
<dbReference type="AlphaFoldDB" id="A0A835W4T2"/>
<reference evidence="3" key="1">
    <citation type="journal article" date="2020" name="bioRxiv">
        <title>Comparative genomics of Chlamydomonas.</title>
        <authorList>
            <person name="Craig R.J."/>
            <person name="Hasan A.R."/>
            <person name="Ness R.W."/>
            <person name="Keightley P.D."/>
        </authorList>
    </citation>
    <scope>NUCLEOTIDE SEQUENCE</scope>
    <source>
        <strain evidence="3">SAG 7.73</strain>
    </source>
</reference>
<feature type="compositionally biased region" description="Low complexity" evidence="1">
    <location>
        <begin position="428"/>
        <end position="438"/>
    </location>
</feature>
<dbReference type="OrthoDB" id="2019121at2759"/>
<gene>
    <name evidence="3" type="ORF">HXX76_005980</name>
</gene>
<proteinExistence type="predicted"/>
<feature type="region of interest" description="Disordered" evidence="1">
    <location>
        <begin position="306"/>
        <end position="490"/>
    </location>
</feature>
<dbReference type="InterPro" id="IPR017932">
    <property type="entry name" value="GATase_2_dom"/>
</dbReference>
<keyword evidence="4" id="KW-1185">Reference proteome</keyword>
<sequence length="490" mass="51367">MAALFICIVQQKVIEFNLADQQLHRAQKDEDLRAELGAIQPPADGSSSSIAREPLVQPGGGCLLLSPAPTTSVANVGSAVCVFEGILSNAAALAEAYAPVPEDEPSPAVINLSNAQLVCHMYAQAGVDLLGLLRGSFTFVLYESKTSRVLAARDGSGRCPLFQGRTGRDSLALSCSRQLLEGVAGCHDVVEFVPGDYKYGWSATPRRYQPADSAKLSRRSLDGHHGGAGGGSAAGSRRSSMDVQHGGAGGGSRPGSRRTSLDFHDPHMPATAAAAAAAAASVLPQHSHPHRTYVVTAEDPRIHKAQAGAAAPVPGQQSPQHHHGGQQQQHRPGSGRRTSMDRRRSMDQQGSWRLGSEQPPPPPQQPLAAQAHAKEAQHRPPPPQAQQAQAQAQQGAGGRRRSMSSRDGRPSLDGRSNASSSDGRSAVPKATQPQAQAQKPKEAGKSSAHEEHKDGAACSLRVEAPEWKPTWAASAGAHKQPATVEAVTAP</sequence>
<feature type="compositionally biased region" description="Polar residues" evidence="1">
    <location>
        <begin position="414"/>
        <end position="423"/>
    </location>
</feature>
<feature type="compositionally biased region" description="Low complexity" evidence="1">
    <location>
        <begin position="306"/>
        <end position="337"/>
    </location>
</feature>
<evidence type="ECO:0000313" key="4">
    <source>
        <dbReference type="Proteomes" id="UP000650467"/>
    </source>
</evidence>
<evidence type="ECO:0000256" key="1">
    <source>
        <dbReference type="SAM" id="MobiDB-lite"/>
    </source>
</evidence>
<evidence type="ECO:0000259" key="2">
    <source>
        <dbReference type="Pfam" id="PF13537"/>
    </source>
</evidence>